<dbReference type="AlphaFoldDB" id="A0AAJ0HRN2"/>
<accession>A0AAJ0HRN2</accession>
<reference evidence="2" key="2">
    <citation type="submission" date="2023-06" db="EMBL/GenBank/DDBJ databases">
        <authorList>
            <consortium name="Lawrence Berkeley National Laboratory"/>
            <person name="Haridas S."/>
            <person name="Hensen N."/>
            <person name="Bonometti L."/>
            <person name="Westerberg I."/>
            <person name="Brannstrom I.O."/>
            <person name="Guillou S."/>
            <person name="Cros-Aarteil S."/>
            <person name="Calhoun S."/>
            <person name="Kuo A."/>
            <person name="Mondo S."/>
            <person name="Pangilinan J."/>
            <person name="Riley R."/>
            <person name="Labutti K."/>
            <person name="Andreopoulos B."/>
            <person name="Lipzen A."/>
            <person name="Chen C."/>
            <person name="Yanf M."/>
            <person name="Daum C."/>
            <person name="Ng V."/>
            <person name="Clum A."/>
            <person name="Steindorff A."/>
            <person name="Ohm R."/>
            <person name="Martin F."/>
            <person name="Silar P."/>
            <person name="Natvig D."/>
            <person name="Lalanne C."/>
            <person name="Gautier V."/>
            <person name="Ament-Velasquez S.L."/>
            <person name="Kruys A."/>
            <person name="Hutchinson M.I."/>
            <person name="Powell A.J."/>
            <person name="Barry K."/>
            <person name="Miller A.N."/>
            <person name="Grigoriev I.V."/>
            <person name="Debuchy R."/>
            <person name="Gladieux P."/>
            <person name="Thoren M.H."/>
            <person name="Johannesson H."/>
        </authorList>
    </citation>
    <scope>NUCLEOTIDE SEQUENCE</scope>
    <source>
        <strain evidence="2">CBS 955.72</strain>
    </source>
</reference>
<feature type="compositionally biased region" description="Polar residues" evidence="1">
    <location>
        <begin position="114"/>
        <end position="132"/>
    </location>
</feature>
<proteinExistence type="predicted"/>
<evidence type="ECO:0000256" key="1">
    <source>
        <dbReference type="SAM" id="MobiDB-lite"/>
    </source>
</evidence>
<gene>
    <name evidence="2" type="ORF">B0T25DRAFT_116414</name>
</gene>
<keyword evidence="3" id="KW-1185">Reference proteome</keyword>
<organism evidence="2 3">
    <name type="scientific">Lasiosphaeria hispida</name>
    <dbReference type="NCBI Taxonomy" id="260671"/>
    <lineage>
        <taxon>Eukaryota</taxon>
        <taxon>Fungi</taxon>
        <taxon>Dikarya</taxon>
        <taxon>Ascomycota</taxon>
        <taxon>Pezizomycotina</taxon>
        <taxon>Sordariomycetes</taxon>
        <taxon>Sordariomycetidae</taxon>
        <taxon>Sordariales</taxon>
        <taxon>Lasiosphaeriaceae</taxon>
        <taxon>Lasiosphaeria</taxon>
    </lineage>
</organism>
<dbReference type="Proteomes" id="UP001275084">
    <property type="component" value="Unassembled WGS sequence"/>
</dbReference>
<dbReference type="EMBL" id="JAUIQD010000002">
    <property type="protein sequence ID" value="KAK3359980.1"/>
    <property type="molecule type" value="Genomic_DNA"/>
</dbReference>
<name>A0AAJ0HRN2_9PEZI</name>
<protein>
    <submittedName>
        <fullName evidence="2">Uncharacterized protein</fullName>
    </submittedName>
</protein>
<sequence>MPTACGTRTLEALNPHRKSKDHTRRLVAYEFSTLPQLRRPCAGCKCGQVCASRPGYRLLRSSFPYTPVRGSPDWRGQYQKAFLAPIMLPFCSHPVITHTHQTKKKKNQAHNQTPSPRTPQTPLNSHACTPTTPRDAVSTPPCPTVWTVIAFPELSHVPLRGVTDWAASPESRAEAAQVVSVGKQQRAVPNSTSYARGRKQRQSKSSSPIFPNSQNA</sequence>
<evidence type="ECO:0000313" key="2">
    <source>
        <dbReference type="EMBL" id="KAK3359980.1"/>
    </source>
</evidence>
<evidence type="ECO:0000313" key="3">
    <source>
        <dbReference type="Proteomes" id="UP001275084"/>
    </source>
</evidence>
<feature type="region of interest" description="Disordered" evidence="1">
    <location>
        <begin position="176"/>
        <end position="216"/>
    </location>
</feature>
<reference evidence="2" key="1">
    <citation type="journal article" date="2023" name="Mol. Phylogenet. Evol.">
        <title>Genome-scale phylogeny and comparative genomics of the fungal order Sordariales.</title>
        <authorList>
            <person name="Hensen N."/>
            <person name="Bonometti L."/>
            <person name="Westerberg I."/>
            <person name="Brannstrom I.O."/>
            <person name="Guillou S."/>
            <person name="Cros-Aarteil S."/>
            <person name="Calhoun S."/>
            <person name="Haridas S."/>
            <person name="Kuo A."/>
            <person name="Mondo S."/>
            <person name="Pangilinan J."/>
            <person name="Riley R."/>
            <person name="LaButti K."/>
            <person name="Andreopoulos B."/>
            <person name="Lipzen A."/>
            <person name="Chen C."/>
            <person name="Yan M."/>
            <person name="Daum C."/>
            <person name="Ng V."/>
            <person name="Clum A."/>
            <person name="Steindorff A."/>
            <person name="Ohm R.A."/>
            <person name="Martin F."/>
            <person name="Silar P."/>
            <person name="Natvig D.O."/>
            <person name="Lalanne C."/>
            <person name="Gautier V."/>
            <person name="Ament-Velasquez S.L."/>
            <person name="Kruys A."/>
            <person name="Hutchinson M.I."/>
            <person name="Powell A.J."/>
            <person name="Barry K."/>
            <person name="Miller A.N."/>
            <person name="Grigoriev I.V."/>
            <person name="Debuchy R."/>
            <person name="Gladieux P."/>
            <person name="Hiltunen Thoren M."/>
            <person name="Johannesson H."/>
        </authorList>
    </citation>
    <scope>NUCLEOTIDE SEQUENCE</scope>
    <source>
        <strain evidence="2">CBS 955.72</strain>
    </source>
</reference>
<comment type="caution">
    <text evidence="2">The sequence shown here is derived from an EMBL/GenBank/DDBJ whole genome shotgun (WGS) entry which is preliminary data.</text>
</comment>
<feature type="region of interest" description="Disordered" evidence="1">
    <location>
        <begin position="98"/>
        <end position="139"/>
    </location>
</feature>